<proteinExistence type="inferred from homology"/>
<keyword evidence="3" id="KW-0809">Transit peptide</keyword>
<evidence type="ECO:0000256" key="1">
    <source>
        <dbReference type="ARBA" id="ARBA00007692"/>
    </source>
</evidence>
<dbReference type="SMART" id="SM00733">
    <property type="entry name" value="Mterf"/>
    <property type="match status" value="6"/>
</dbReference>
<keyword evidence="2" id="KW-0806">Transcription termination</keyword>
<name>A0AAN9SZ32_PSOTE</name>
<evidence type="ECO:0000256" key="2">
    <source>
        <dbReference type="ARBA" id="ARBA00022472"/>
    </source>
</evidence>
<dbReference type="PANTHER" id="PTHR13068">
    <property type="entry name" value="CGI-12 PROTEIN-RELATED"/>
    <property type="match status" value="1"/>
</dbReference>
<dbReference type="GO" id="GO:0003676">
    <property type="term" value="F:nucleic acid binding"/>
    <property type="evidence" value="ECO:0007669"/>
    <property type="project" value="InterPro"/>
</dbReference>
<accession>A0AAN9SZ32</accession>
<dbReference type="Proteomes" id="UP001386955">
    <property type="component" value="Unassembled WGS sequence"/>
</dbReference>
<dbReference type="AlphaFoldDB" id="A0AAN9SZ32"/>
<comment type="similarity">
    <text evidence="1">Belongs to the mTERF family.</text>
</comment>
<dbReference type="InterPro" id="IPR003690">
    <property type="entry name" value="MTERF"/>
</dbReference>
<dbReference type="PANTHER" id="PTHR13068:SF36">
    <property type="entry name" value="TRANSCRIPTION TERMINATION FACTOR MTEF1, CHLOROPLASTIC"/>
    <property type="match status" value="1"/>
</dbReference>
<protein>
    <submittedName>
        <fullName evidence="4">Uncharacterized protein</fullName>
    </submittedName>
</protein>
<keyword evidence="5" id="KW-1185">Reference proteome</keyword>
<gene>
    <name evidence="4" type="ORF">VNO78_09257</name>
</gene>
<evidence type="ECO:0000313" key="5">
    <source>
        <dbReference type="Proteomes" id="UP001386955"/>
    </source>
</evidence>
<comment type="caution">
    <text evidence="4">The sequence shown here is derived from an EMBL/GenBank/DDBJ whole genome shotgun (WGS) entry which is preliminary data.</text>
</comment>
<dbReference type="GO" id="GO:0006353">
    <property type="term" value="P:DNA-templated transcription termination"/>
    <property type="evidence" value="ECO:0007669"/>
    <property type="project" value="UniProtKB-KW"/>
</dbReference>
<reference evidence="4 5" key="1">
    <citation type="submission" date="2024-01" db="EMBL/GenBank/DDBJ databases">
        <title>The genomes of 5 underutilized Papilionoideae crops provide insights into root nodulation and disease resistanc.</title>
        <authorList>
            <person name="Jiang F."/>
        </authorList>
    </citation>
    <scope>NUCLEOTIDE SEQUENCE [LARGE SCALE GENOMIC DNA]</scope>
    <source>
        <strain evidence="4">DUOXIRENSHENG_FW03</strain>
        <tissue evidence="4">Leaves</tissue>
    </source>
</reference>
<organism evidence="4 5">
    <name type="scientific">Psophocarpus tetragonolobus</name>
    <name type="common">Winged bean</name>
    <name type="synonym">Dolichos tetragonolobus</name>
    <dbReference type="NCBI Taxonomy" id="3891"/>
    <lineage>
        <taxon>Eukaryota</taxon>
        <taxon>Viridiplantae</taxon>
        <taxon>Streptophyta</taxon>
        <taxon>Embryophyta</taxon>
        <taxon>Tracheophyta</taxon>
        <taxon>Spermatophyta</taxon>
        <taxon>Magnoliopsida</taxon>
        <taxon>eudicotyledons</taxon>
        <taxon>Gunneridae</taxon>
        <taxon>Pentapetalae</taxon>
        <taxon>rosids</taxon>
        <taxon>fabids</taxon>
        <taxon>Fabales</taxon>
        <taxon>Fabaceae</taxon>
        <taxon>Papilionoideae</taxon>
        <taxon>50 kb inversion clade</taxon>
        <taxon>NPAAA clade</taxon>
        <taxon>indigoferoid/millettioid clade</taxon>
        <taxon>Phaseoleae</taxon>
        <taxon>Psophocarpus</taxon>
    </lineage>
</organism>
<dbReference type="EMBL" id="JAYMYS010000002">
    <property type="protein sequence ID" value="KAK7407384.1"/>
    <property type="molecule type" value="Genomic_DNA"/>
</dbReference>
<dbReference type="InterPro" id="IPR038538">
    <property type="entry name" value="MTERF_sf"/>
</dbReference>
<keyword evidence="2" id="KW-0805">Transcription regulation</keyword>
<dbReference type="Gene3D" id="1.25.70.10">
    <property type="entry name" value="Transcription termination factor 3, mitochondrial"/>
    <property type="match status" value="1"/>
</dbReference>
<keyword evidence="2" id="KW-0804">Transcription</keyword>
<sequence>MTERQHHHTGGGNMAMLDVFPFQSLRAQISPKAKPSSSDRGLVFHEKVLYLKALKVNPEKAFRLNPSLRSAPLSTLKSVTRCLSSLRIPRAAMGRILDMHPSLLTCDPYSHLYPLLDFLLHEVPIPFPDVHLSILRCPRLLVSSVDLRLRPSLHFLTRLGFRGPHSLTSQTTLLLVSSVPDTLLPKIQFFESLGFSRLEVSNMVVRSPGLLTFSVENNLRPKLLFFFREMNGDLSHLKRFPQFFSFSLERRIMPRFEKLRRLGLSISLEDMLKVSDGAFDAKLLDFRFRFDHRNDFYKV</sequence>
<evidence type="ECO:0000313" key="4">
    <source>
        <dbReference type="EMBL" id="KAK7407384.1"/>
    </source>
</evidence>
<evidence type="ECO:0000256" key="3">
    <source>
        <dbReference type="ARBA" id="ARBA00022946"/>
    </source>
</evidence>
<dbReference type="Pfam" id="PF02536">
    <property type="entry name" value="mTERF"/>
    <property type="match status" value="1"/>
</dbReference>